<protein>
    <submittedName>
        <fullName evidence="2">Uncharacterized protein</fullName>
    </submittedName>
</protein>
<dbReference type="EnsemblProtists" id="HpaT812153">
    <property type="protein sequence ID" value="HpaP812153"/>
    <property type="gene ID" value="HpaG812153"/>
</dbReference>
<feature type="region of interest" description="Disordered" evidence="1">
    <location>
        <begin position="56"/>
        <end position="88"/>
    </location>
</feature>
<dbReference type="Proteomes" id="UP000011713">
    <property type="component" value="Unassembled WGS sequence"/>
</dbReference>
<dbReference type="EMBL" id="JH598068">
    <property type="status" value="NOT_ANNOTATED_CDS"/>
    <property type="molecule type" value="Genomic_DNA"/>
</dbReference>
<sequence length="173" mass="19622">MTDRVGRDSDINSGIGIDKMKPKKWMYTQRKMRMMFGRTLTWQRRLDGDANGDEVYNINNNNLQDDAGEKDNQDKNKNNDDQDHKYIEYDEEQDDAGQMDHQNENKNHDDHGYTTMIIIISTHSLFRCICHCLMLVAAAAVATTTKDASPSHGVGSTAKPGVIRRPSCRLAAM</sequence>
<dbReference type="HOGENOM" id="CLU_132347_0_0_1"/>
<organism evidence="2 3">
    <name type="scientific">Hyaloperonospora arabidopsidis (strain Emoy2)</name>
    <name type="common">Downy mildew agent</name>
    <name type="synonym">Peronospora arabidopsidis</name>
    <dbReference type="NCBI Taxonomy" id="559515"/>
    <lineage>
        <taxon>Eukaryota</taxon>
        <taxon>Sar</taxon>
        <taxon>Stramenopiles</taxon>
        <taxon>Oomycota</taxon>
        <taxon>Peronosporomycetes</taxon>
        <taxon>Peronosporales</taxon>
        <taxon>Peronosporaceae</taxon>
        <taxon>Hyaloperonospora</taxon>
    </lineage>
</organism>
<reference evidence="2" key="2">
    <citation type="submission" date="2015-06" db="UniProtKB">
        <authorList>
            <consortium name="EnsemblProtists"/>
        </authorList>
    </citation>
    <scope>IDENTIFICATION</scope>
    <source>
        <strain evidence="2">Emoy2</strain>
    </source>
</reference>
<evidence type="ECO:0000313" key="2">
    <source>
        <dbReference type="EnsemblProtists" id="HpaP812153"/>
    </source>
</evidence>
<dbReference type="VEuPathDB" id="FungiDB:HpaG812153"/>
<feature type="compositionally biased region" description="Basic and acidic residues" evidence="1">
    <location>
        <begin position="67"/>
        <end position="88"/>
    </location>
</feature>
<accession>M4BZX8</accession>
<reference evidence="3" key="1">
    <citation type="journal article" date="2010" name="Science">
        <title>Signatures of adaptation to obligate biotrophy in the Hyaloperonospora arabidopsidis genome.</title>
        <authorList>
            <person name="Baxter L."/>
            <person name="Tripathy S."/>
            <person name="Ishaque N."/>
            <person name="Boot N."/>
            <person name="Cabral A."/>
            <person name="Kemen E."/>
            <person name="Thines M."/>
            <person name="Ah-Fong A."/>
            <person name="Anderson R."/>
            <person name="Badejoko W."/>
            <person name="Bittner-Eddy P."/>
            <person name="Boore J.L."/>
            <person name="Chibucos M.C."/>
            <person name="Coates M."/>
            <person name="Dehal P."/>
            <person name="Delehaunty K."/>
            <person name="Dong S."/>
            <person name="Downton P."/>
            <person name="Dumas B."/>
            <person name="Fabro G."/>
            <person name="Fronick C."/>
            <person name="Fuerstenberg S.I."/>
            <person name="Fulton L."/>
            <person name="Gaulin E."/>
            <person name="Govers F."/>
            <person name="Hughes L."/>
            <person name="Humphray S."/>
            <person name="Jiang R.H."/>
            <person name="Judelson H."/>
            <person name="Kamoun S."/>
            <person name="Kyung K."/>
            <person name="Meijer H."/>
            <person name="Minx P."/>
            <person name="Morris P."/>
            <person name="Nelson J."/>
            <person name="Phuntumart V."/>
            <person name="Qutob D."/>
            <person name="Rehmany A."/>
            <person name="Rougon-Cardoso A."/>
            <person name="Ryden P."/>
            <person name="Torto-Alalibo T."/>
            <person name="Studholme D."/>
            <person name="Wang Y."/>
            <person name="Win J."/>
            <person name="Wood J."/>
            <person name="Clifton S.W."/>
            <person name="Rogers J."/>
            <person name="Van den Ackerveken G."/>
            <person name="Jones J.D."/>
            <person name="McDowell J.M."/>
            <person name="Beynon J."/>
            <person name="Tyler B.M."/>
        </authorList>
    </citation>
    <scope>NUCLEOTIDE SEQUENCE [LARGE SCALE GENOMIC DNA]</scope>
    <source>
        <strain evidence="3">Emoy2</strain>
    </source>
</reference>
<keyword evidence="3" id="KW-1185">Reference proteome</keyword>
<dbReference type="AlphaFoldDB" id="M4BZX8"/>
<proteinExistence type="predicted"/>
<evidence type="ECO:0000313" key="3">
    <source>
        <dbReference type="Proteomes" id="UP000011713"/>
    </source>
</evidence>
<name>M4BZX8_HYAAE</name>
<evidence type="ECO:0000256" key="1">
    <source>
        <dbReference type="SAM" id="MobiDB-lite"/>
    </source>
</evidence>
<dbReference type="InParanoid" id="M4BZX8"/>